<gene>
    <name evidence="1" type="ORF">RS83_01023</name>
</gene>
<reference evidence="1 2" key="1">
    <citation type="submission" date="2015-02" db="EMBL/GenBank/DDBJ databases">
        <title>Draft genome sequences of ten Microbacterium spp. with emphasis on heavy metal contaminated environments.</title>
        <authorList>
            <person name="Corretto E."/>
        </authorList>
    </citation>
    <scope>NUCLEOTIDE SEQUENCE [LARGE SCALE GENOMIC DNA]</scope>
    <source>
        <strain evidence="1 2">BEL4b</strain>
    </source>
</reference>
<dbReference type="Proteomes" id="UP000033640">
    <property type="component" value="Unassembled WGS sequence"/>
</dbReference>
<dbReference type="EMBL" id="JYIW01000020">
    <property type="protein sequence ID" value="KJL30273.1"/>
    <property type="molecule type" value="Genomic_DNA"/>
</dbReference>
<dbReference type="PATRIC" id="fig|82380.11.peg.1054"/>
<dbReference type="RefSeq" id="WP_045278436.1">
    <property type="nucleotide sequence ID" value="NZ_JYIW01000020.1"/>
</dbReference>
<protein>
    <submittedName>
        <fullName evidence="1">Uncharacterized protein</fullName>
    </submittedName>
</protein>
<accession>A0A0F0LAX1</accession>
<proteinExistence type="predicted"/>
<name>A0A0F0LAX1_9MICO</name>
<evidence type="ECO:0000313" key="1">
    <source>
        <dbReference type="EMBL" id="KJL30273.1"/>
    </source>
</evidence>
<organism evidence="1 2">
    <name type="scientific">Microbacterium oxydans</name>
    <dbReference type="NCBI Taxonomy" id="82380"/>
    <lineage>
        <taxon>Bacteria</taxon>
        <taxon>Bacillati</taxon>
        <taxon>Actinomycetota</taxon>
        <taxon>Actinomycetes</taxon>
        <taxon>Micrococcales</taxon>
        <taxon>Microbacteriaceae</taxon>
        <taxon>Microbacterium</taxon>
    </lineage>
</organism>
<evidence type="ECO:0000313" key="2">
    <source>
        <dbReference type="Proteomes" id="UP000033640"/>
    </source>
</evidence>
<sequence length="93" mass="10384">MRTAMPGRTPDGAYVARVFSPGLGNPAFFVGVRHHGGAPDELAMEYTIGTEAHQRRWRLRTRRTASEIFDYELVEDSSSAGYVSGRPRVPEFI</sequence>
<dbReference type="AlphaFoldDB" id="A0A0F0LAX1"/>
<comment type="caution">
    <text evidence="1">The sequence shown here is derived from an EMBL/GenBank/DDBJ whole genome shotgun (WGS) entry which is preliminary data.</text>
</comment>